<dbReference type="AlphaFoldDB" id="A0A7C3I813"/>
<dbReference type="EMBL" id="DSVL01000352">
    <property type="protein sequence ID" value="HFH30102.1"/>
    <property type="molecule type" value="Genomic_DNA"/>
</dbReference>
<keyword evidence="2" id="KW-0540">Nuclease</keyword>
<organism evidence="2">
    <name type="scientific">Gracilinema caldarium</name>
    <dbReference type="NCBI Taxonomy" id="215591"/>
    <lineage>
        <taxon>Bacteria</taxon>
        <taxon>Pseudomonadati</taxon>
        <taxon>Spirochaetota</taxon>
        <taxon>Spirochaetia</taxon>
        <taxon>Spirochaetales</taxon>
        <taxon>Breznakiellaceae</taxon>
        <taxon>Gracilinema</taxon>
    </lineage>
</organism>
<sequence length="187" mass="21054">METQGTSALKEGDKFTIADWKKWPANERWELIDGVAYAMSPAPRVPHQEKAGDLFGDLRAFLKGKSCKIFIAPLDVFLEDDSDIGETVVEPDVLALCDTSKIQDDGIHGAPDFIAEVLSESTAYKDFGLKRNLYERAGVREYWIIHSETGTVYQYVLQDGRFGPLKEYRRGEAVPSVVFPEFSWICP</sequence>
<accession>A0A7C3I813</accession>
<dbReference type="InterPro" id="IPR012296">
    <property type="entry name" value="Nuclease_put_TT1808"/>
</dbReference>
<protein>
    <submittedName>
        <fullName evidence="2">Uma2 family endonuclease</fullName>
    </submittedName>
</protein>
<dbReference type="GO" id="GO:0004519">
    <property type="term" value="F:endonuclease activity"/>
    <property type="evidence" value="ECO:0007669"/>
    <property type="project" value="UniProtKB-KW"/>
</dbReference>
<name>A0A7C3I813_9SPIR</name>
<gene>
    <name evidence="2" type="ORF">ENS59_11460</name>
</gene>
<evidence type="ECO:0000313" key="2">
    <source>
        <dbReference type="EMBL" id="HFH30102.1"/>
    </source>
</evidence>
<dbReference type="CDD" id="cd06260">
    <property type="entry name" value="DUF820-like"/>
    <property type="match status" value="1"/>
</dbReference>
<dbReference type="Gene3D" id="3.90.1570.10">
    <property type="entry name" value="tt1808, chain A"/>
    <property type="match status" value="1"/>
</dbReference>
<feature type="domain" description="Putative restriction endonuclease" evidence="1">
    <location>
        <begin position="22"/>
        <end position="183"/>
    </location>
</feature>
<evidence type="ECO:0000259" key="1">
    <source>
        <dbReference type="Pfam" id="PF05685"/>
    </source>
</evidence>
<dbReference type="Pfam" id="PF05685">
    <property type="entry name" value="Uma2"/>
    <property type="match status" value="1"/>
</dbReference>
<keyword evidence="2" id="KW-0255">Endonuclease</keyword>
<proteinExistence type="predicted"/>
<dbReference type="PANTHER" id="PTHR36558">
    <property type="entry name" value="GLR1098 PROTEIN"/>
    <property type="match status" value="1"/>
</dbReference>
<reference evidence="2" key="1">
    <citation type="journal article" date="2020" name="mSystems">
        <title>Genome- and Community-Level Interaction Insights into Carbon Utilization and Element Cycling Functions of Hydrothermarchaeota in Hydrothermal Sediment.</title>
        <authorList>
            <person name="Zhou Z."/>
            <person name="Liu Y."/>
            <person name="Xu W."/>
            <person name="Pan J."/>
            <person name="Luo Z.H."/>
            <person name="Li M."/>
        </authorList>
    </citation>
    <scope>NUCLEOTIDE SEQUENCE [LARGE SCALE GENOMIC DNA]</scope>
    <source>
        <strain evidence="2">SpSt-503</strain>
    </source>
</reference>
<dbReference type="InterPro" id="IPR008538">
    <property type="entry name" value="Uma2"/>
</dbReference>
<dbReference type="SUPFAM" id="SSF52980">
    <property type="entry name" value="Restriction endonuclease-like"/>
    <property type="match status" value="1"/>
</dbReference>
<dbReference type="PANTHER" id="PTHR36558:SF1">
    <property type="entry name" value="RESTRICTION ENDONUCLEASE DOMAIN-CONTAINING PROTEIN-RELATED"/>
    <property type="match status" value="1"/>
</dbReference>
<dbReference type="InterPro" id="IPR011335">
    <property type="entry name" value="Restrct_endonuc-II-like"/>
</dbReference>
<keyword evidence="2" id="KW-0378">Hydrolase</keyword>
<comment type="caution">
    <text evidence="2">The sequence shown here is derived from an EMBL/GenBank/DDBJ whole genome shotgun (WGS) entry which is preliminary data.</text>
</comment>